<dbReference type="GO" id="GO:0016787">
    <property type="term" value="F:hydrolase activity"/>
    <property type="evidence" value="ECO:0007669"/>
    <property type="project" value="UniProtKB-KW"/>
</dbReference>
<sequence length="210" mass="22248">MTISYLALGDSYTIGEGVAEAGRWPVQLATALRAQGIALADPRIIATTGWTTDELTAAIDAAQPLGEWQFVSLLIGVNNQYRGRSVANYRAEFVDLLARAIKLAGGRAERVLVLSIPDWGVTPFATRSGTTQPRPDRAQIAAELDAFNAAAQALCREHGVAFVDITAASRAHGGEAAMLADDGLHPSAAMYAQWTALALPVARDLLAPPR</sequence>
<keyword evidence="2" id="KW-0378">Hydrolase</keyword>
<feature type="domain" description="SGNH hydrolase-type esterase" evidence="1">
    <location>
        <begin position="7"/>
        <end position="192"/>
    </location>
</feature>
<name>A0ABW2YPA4_9GAMM</name>
<dbReference type="InterPro" id="IPR013830">
    <property type="entry name" value="SGNH_hydro"/>
</dbReference>
<protein>
    <submittedName>
        <fullName evidence="2">SGNH/GDSL hydrolase family protein</fullName>
    </submittedName>
</protein>
<dbReference type="EMBL" id="JBHTIH010000007">
    <property type="protein sequence ID" value="MFD0740262.1"/>
    <property type="molecule type" value="Genomic_DNA"/>
</dbReference>
<dbReference type="SUPFAM" id="SSF52266">
    <property type="entry name" value="SGNH hydrolase"/>
    <property type="match status" value="1"/>
</dbReference>
<keyword evidence="3" id="KW-1185">Reference proteome</keyword>
<dbReference type="RefSeq" id="WP_386813488.1">
    <property type="nucleotide sequence ID" value="NZ_JBHTIH010000007.1"/>
</dbReference>
<gene>
    <name evidence="2" type="ORF">ACFQZQ_13340</name>
</gene>
<evidence type="ECO:0000313" key="3">
    <source>
        <dbReference type="Proteomes" id="UP001597090"/>
    </source>
</evidence>
<dbReference type="Gene3D" id="3.40.50.1110">
    <property type="entry name" value="SGNH hydrolase"/>
    <property type="match status" value="1"/>
</dbReference>
<comment type="caution">
    <text evidence="2">The sequence shown here is derived from an EMBL/GenBank/DDBJ whole genome shotgun (WGS) entry which is preliminary data.</text>
</comment>
<evidence type="ECO:0000259" key="1">
    <source>
        <dbReference type="Pfam" id="PF13472"/>
    </source>
</evidence>
<dbReference type="CDD" id="cd01832">
    <property type="entry name" value="SGNH_hydrolase_like_1"/>
    <property type="match status" value="1"/>
</dbReference>
<accession>A0ABW2YPA4</accession>
<reference evidence="3" key="1">
    <citation type="journal article" date="2019" name="Int. J. Syst. Evol. Microbiol.">
        <title>The Global Catalogue of Microorganisms (GCM) 10K type strain sequencing project: providing services to taxonomists for standard genome sequencing and annotation.</title>
        <authorList>
            <consortium name="The Broad Institute Genomics Platform"/>
            <consortium name="The Broad Institute Genome Sequencing Center for Infectious Disease"/>
            <person name="Wu L."/>
            <person name="Ma J."/>
        </authorList>
    </citation>
    <scope>NUCLEOTIDE SEQUENCE [LARGE SCALE GENOMIC DNA]</scope>
    <source>
        <strain evidence="3">CCUG 55491</strain>
    </source>
</reference>
<dbReference type="InterPro" id="IPR036514">
    <property type="entry name" value="SGNH_hydro_sf"/>
</dbReference>
<evidence type="ECO:0000313" key="2">
    <source>
        <dbReference type="EMBL" id="MFD0740262.1"/>
    </source>
</evidence>
<proteinExistence type="predicted"/>
<organism evidence="2 3">
    <name type="scientific">Lysobacter koreensis</name>
    <dbReference type="NCBI Taxonomy" id="266122"/>
    <lineage>
        <taxon>Bacteria</taxon>
        <taxon>Pseudomonadati</taxon>
        <taxon>Pseudomonadota</taxon>
        <taxon>Gammaproteobacteria</taxon>
        <taxon>Lysobacterales</taxon>
        <taxon>Lysobacteraceae</taxon>
        <taxon>Lysobacter</taxon>
    </lineage>
</organism>
<dbReference type="Proteomes" id="UP001597090">
    <property type="component" value="Unassembled WGS sequence"/>
</dbReference>
<dbReference type="Pfam" id="PF13472">
    <property type="entry name" value="Lipase_GDSL_2"/>
    <property type="match status" value="1"/>
</dbReference>